<dbReference type="EMBL" id="FNJC01000001">
    <property type="protein sequence ID" value="SDO38233.1"/>
    <property type="molecule type" value="Genomic_DNA"/>
</dbReference>
<gene>
    <name evidence="1" type="ORF">SAMN04488061_1045</name>
</gene>
<organism evidence="1 2">
    <name type="scientific">Filomicrobium insigne</name>
    <dbReference type="NCBI Taxonomy" id="418854"/>
    <lineage>
        <taxon>Bacteria</taxon>
        <taxon>Pseudomonadati</taxon>
        <taxon>Pseudomonadota</taxon>
        <taxon>Alphaproteobacteria</taxon>
        <taxon>Hyphomicrobiales</taxon>
        <taxon>Hyphomicrobiaceae</taxon>
        <taxon>Filomicrobium</taxon>
    </lineage>
</organism>
<reference evidence="1 2" key="1">
    <citation type="submission" date="2016-10" db="EMBL/GenBank/DDBJ databases">
        <authorList>
            <person name="Varghese N."/>
            <person name="Submissions S."/>
        </authorList>
    </citation>
    <scope>NUCLEOTIDE SEQUENCE [LARGE SCALE GENOMIC DNA]</scope>
    <source>
        <strain evidence="1 2">CGMCC 1.6497</strain>
    </source>
</reference>
<accession>A0A1H0J3Z0</accession>
<proteinExistence type="predicted"/>
<evidence type="ECO:0000313" key="2">
    <source>
        <dbReference type="Proteomes" id="UP000198795"/>
    </source>
</evidence>
<evidence type="ECO:0000313" key="1">
    <source>
        <dbReference type="EMBL" id="SDO38233.1"/>
    </source>
</evidence>
<protein>
    <submittedName>
        <fullName evidence="1">Uncharacterized protein</fullName>
    </submittedName>
</protein>
<name>A0A1H0J3Z0_9HYPH</name>
<keyword evidence="2" id="KW-1185">Reference proteome</keyword>
<comment type="caution">
    <text evidence="1">The sequence shown here is derived from an EMBL/GenBank/DDBJ whole genome shotgun (WGS) entry which is preliminary data.</text>
</comment>
<dbReference type="Proteomes" id="UP000198795">
    <property type="component" value="Unassembled WGS sequence"/>
</dbReference>
<sequence length="74" mass="8760">MRRLWREAIAKLLLRSQFVPDSYNIARRPAGRPQEKEAHIGLPKRQRCLRTGRVESWPRRPYLVQSSANINHRA</sequence>